<comment type="caution">
    <text evidence="1">The sequence shown here is derived from an EMBL/GenBank/DDBJ whole genome shotgun (WGS) entry which is preliminary data.</text>
</comment>
<dbReference type="EMBL" id="CM047588">
    <property type="protein sequence ID" value="KAI9906011.1"/>
    <property type="molecule type" value="Genomic_DNA"/>
</dbReference>
<organism evidence="1 2">
    <name type="scientific">Peronosclerospora sorghi</name>
    <dbReference type="NCBI Taxonomy" id="230839"/>
    <lineage>
        <taxon>Eukaryota</taxon>
        <taxon>Sar</taxon>
        <taxon>Stramenopiles</taxon>
        <taxon>Oomycota</taxon>
        <taxon>Peronosporomycetes</taxon>
        <taxon>Peronosporales</taxon>
        <taxon>Peronosporaceae</taxon>
        <taxon>Peronosclerospora</taxon>
    </lineage>
</organism>
<proteinExistence type="predicted"/>
<protein>
    <submittedName>
        <fullName evidence="1">Uncharacterized protein</fullName>
    </submittedName>
</protein>
<evidence type="ECO:0000313" key="2">
    <source>
        <dbReference type="Proteomes" id="UP001163321"/>
    </source>
</evidence>
<gene>
    <name evidence="1" type="ORF">PsorP6_014427</name>
</gene>
<keyword evidence="2" id="KW-1185">Reference proteome</keyword>
<reference evidence="1 2" key="1">
    <citation type="journal article" date="2022" name="bioRxiv">
        <title>The genome of the oomycete Peronosclerospora sorghi, a cosmopolitan pathogen of maize and sorghum, is inflated with dispersed pseudogenes.</title>
        <authorList>
            <person name="Fletcher K."/>
            <person name="Martin F."/>
            <person name="Isakeit T."/>
            <person name="Cavanaugh K."/>
            <person name="Magill C."/>
            <person name="Michelmore R."/>
        </authorList>
    </citation>
    <scope>NUCLEOTIDE SEQUENCE [LARGE SCALE GENOMIC DNA]</scope>
    <source>
        <strain evidence="1">P6</strain>
    </source>
</reference>
<dbReference type="Proteomes" id="UP001163321">
    <property type="component" value="Chromosome 9"/>
</dbReference>
<sequence>MKEPLMQFYVRGLPSSTIIVKNIPQAMDEKDLRSVFGYVLPMDMPFDSMKIKFLPRKGSAQVTYTSETIAAAAVDALHGICVEKKPLIVNFRKAPLAIPKWTFQDLESERMPEAELAFEKAMKNYQQGESSDTLYVKNLSKSVNIEDLFAVFGAVMPPEFGLDDLEIRHFTVGRMKGQAFIKYPTAQLASNALVQVHGVMLKKKPLVIVRACYILP</sequence>
<evidence type="ECO:0000313" key="1">
    <source>
        <dbReference type="EMBL" id="KAI9906011.1"/>
    </source>
</evidence>
<accession>A0ACC0VIQ2</accession>
<name>A0ACC0VIQ2_9STRA</name>